<accession>A0A956ND37</accession>
<keyword evidence="7" id="KW-0902">Two-component regulatory system</keyword>
<feature type="domain" description="Histidine kinase" evidence="8">
    <location>
        <begin position="186"/>
        <end position="395"/>
    </location>
</feature>
<dbReference type="EMBL" id="JAGQHS010000080">
    <property type="protein sequence ID" value="MCA9757075.1"/>
    <property type="molecule type" value="Genomic_DNA"/>
</dbReference>
<dbReference type="GO" id="GO:0000155">
    <property type="term" value="F:phosphorelay sensor kinase activity"/>
    <property type="evidence" value="ECO:0007669"/>
    <property type="project" value="InterPro"/>
</dbReference>
<dbReference type="SUPFAM" id="SSF47384">
    <property type="entry name" value="Homodimeric domain of signal transducing histidine kinase"/>
    <property type="match status" value="1"/>
</dbReference>
<evidence type="ECO:0000256" key="7">
    <source>
        <dbReference type="ARBA" id="ARBA00023012"/>
    </source>
</evidence>
<dbReference type="GO" id="GO:0007234">
    <property type="term" value="P:osmosensory signaling via phosphorelay pathway"/>
    <property type="evidence" value="ECO:0007669"/>
    <property type="project" value="TreeGrafter"/>
</dbReference>
<evidence type="ECO:0000256" key="5">
    <source>
        <dbReference type="ARBA" id="ARBA00022777"/>
    </source>
</evidence>
<evidence type="ECO:0000256" key="1">
    <source>
        <dbReference type="ARBA" id="ARBA00000085"/>
    </source>
</evidence>
<keyword evidence="4" id="KW-0547">Nucleotide-binding</keyword>
<dbReference type="PRINTS" id="PR00344">
    <property type="entry name" value="BCTRLSENSOR"/>
</dbReference>
<gene>
    <name evidence="9" type="ORF">KDA27_14820</name>
</gene>
<evidence type="ECO:0000313" key="10">
    <source>
        <dbReference type="Proteomes" id="UP000739538"/>
    </source>
</evidence>
<dbReference type="CDD" id="cd00075">
    <property type="entry name" value="HATPase"/>
    <property type="match status" value="1"/>
</dbReference>
<evidence type="ECO:0000256" key="6">
    <source>
        <dbReference type="ARBA" id="ARBA00022840"/>
    </source>
</evidence>
<sequence length="395" mass="42149">MLRELSSETEGAAPSILLLEPDPDRTVFARRMLTAGHHGTAPTIRVADSVGALKDLAGDGPHSAIVVDLEGGADGRLELLEQARSVAGSLPVIALVASTSENPRGTRAVETLGDGSTVSFDSPAGPDFAADALATDAVALGADDVLEKTTPLAPRLWKAIGAACRRNSEVVRLRRRVQDLELFTRTAAHDIQGPLRTMNLVVEMLLQGDDGRLRKDQLECLLALRNQVHKLDVLSDGLFQLATLGRESLRMRPVPVDDVVSEVAELVGSEANQCLQYGPMPTVLADRTLLVSLLHNVIDNGLRYVRGHAPQVRVSACREGDFVRVDVSDSGIGIPEHLHESVFLPFVRGASVSASPGNGLGLAMCRRITELHGGEIWVRESSGQGTTISFTLPLG</sequence>
<dbReference type="InterPro" id="IPR036890">
    <property type="entry name" value="HATPase_C_sf"/>
</dbReference>
<dbReference type="SUPFAM" id="SSF55874">
    <property type="entry name" value="ATPase domain of HSP90 chaperone/DNA topoisomerase II/histidine kinase"/>
    <property type="match status" value="1"/>
</dbReference>
<proteinExistence type="predicted"/>
<evidence type="ECO:0000256" key="2">
    <source>
        <dbReference type="ARBA" id="ARBA00012438"/>
    </source>
</evidence>
<keyword evidence="6" id="KW-0067">ATP-binding</keyword>
<dbReference type="EC" id="2.7.13.3" evidence="2"/>
<evidence type="ECO:0000256" key="4">
    <source>
        <dbReference type="ARBA" id="ARBA00022741"/>
    </source>
</evidence>
<reference evidence="9" key="2">
    <citation type="journal article" date="2021" name="Microbiome">
        <title>Successional dynamics and alternative stable states in a saline activated sludge microbial community over 9 years.</title>
        <authorList>
            <person name="Wang Y."/>
            <person name="Ye J."/>
            <person name="Ju F."/>
            <person name="Liu L."/>
            <person name="Boyd J.A."/>
            <person name="Deng Y."/>
            <person name="Parks D.H."/>
            <person name="Jiang X."/>
            <person name="Yin X."/>
            <person name="Woodcroft B.J."/>
            <person name="Tyson G.W."/>
            <person name="Hugenholtz P."/>
            <person name="Polz M.F."/>
            <person name="Zhang T."/>
        </authorList>
    </citation>
    <scope>NUCLEOTIDE SEQUENCE</scope>
    <source>
        <strain evidence="9">HKST-UBA02</strain>
    </source>
</reference>
<dbReference type="InterPro" id="IPR050351">
    <property type="entry name" value="BphY/WalK/GraS-like"/>
</dbReference>
<name>A0A956ND37_UNCEI</name>
<evidence type="ECO:0000256" key="3">
    <source>
        <dbReference type="ARBA" id="ARBA00022679"/>
    </source>
</evidence>
<evidence type="ECO:0000259" key="8">
    <source>
        <dbReference type="PROSITE" id="PS50109"/>
    </source>
</evidence>
<comment type="catalytic activity">
    <reaction evidence="1">
        <text>ATP + protein L-histidine = ADP + protein N-phospho-L-histidine.</text>
        <dbReference type="EC" id="2.7.13.3"/>
    </reaction>
</comment>
<dbReference type="InterPro" id="IPR003594">
    <property type="entry name" value="HATPase_dom"/>
</dbReference>
<protein>
    <recommendedName>
        <fullName evidence="2">histidine kinase</fullName>
        <ecNumber evidence="2">2.7.13.3</ecNumber>
    </recommendedName>
</protein>
<dbReference type="PROSITE" id="PS50109">
    <property type="entry name" value="HIS_KIN"/>
    <property type="match status" value="1"/>
</dbReference>
<evidence type="ECO:0000313" key="9">
    <source>
        <dbReference type="EMBL" id="MCA9757075.1"/>
    </source>
</evidence>
<dbReference type="GO" id="GO:0000156">
    <property type="term" value="F:phosphorelay response regulator activity"/>
    <property type="evidence" value="ECO:0007669"/>
    <property type="project" value="TreeGrafter"/>
</dbReference>
<dbReference type="Pfam" id="PF02518">
    <property type="entry name" value="HATPase_c"/>
    <property type="match status" value="1"/>
</dbReference>
<dbReference type="AlphaFoldDB" id="A0A956ND37"/>
<dbReference type="SMART" id="SM00387">
    <property type="entry name" value="HATPase_c"/>
    <property type="match status" value="1"/>
</dbReference>
<dbReference type="PANTHER" id="PTHR42878:SF7">
    <property type="entry name" value="SENSOR HISTIDINE KINASE GLRK"/>
    <property type="match status" value="1"/>
</dbReference>
<dbReference type="InterPro" id="IPR005467">
    <property type="entry name" value="His_kinase_dom"/>
</dbReference>
<dbReference type="Gene3D" id="3.40.50.2300">
    <property type="match status" value="1"/>
</dbReference>
<dbReference type="InterPro" id="IPR036097">
    <property type="entry name" value="HisK_dim/P_sf"/>
</dbReference>
<dbReference type="Gene3D" id="3.30.565.10">
    <property type="entry name" value="Histidine kinase-like ATPase, C-terminal domain"/>
    <property type="match status" value="1"/>
</dbReference>
<keyword evidence="3" id="KW-0808">Transferase</keyword>
<dbReference type="Proteomes" id="UP000739538">
    <property type="component" value="Unassembled WGS sequence"/>
</dbReference>
<dbReference type="GO" id="GO:0005524">
    <property type="term" value="F:ATP binding"/>
    <property type="evidence" value="ECO:0007669"/>
    <property type="project" value="UniProtKB-KW"/>
</dbReference>
<reference evidence="9" key="1">
    <citation type="submission" date="2020-04" db="EMBL/GenBank/DDBJ databases">
        <authorList>
            <person name="Zhang T."/>
        </authorList>
    </citation>
    <scope>NUCLEOTIDE SEQUENCE</scope>
    <source>
        <strain evidence="9">HKST-UBA02</strain>
    </source>
</reference>
<dbReference type="InterPro" id="IPR004358">
    <property type="entry name" value="Sig_transdc_His_kin-like_C"/>
</dbReference>
<comment type="caution">
    <text evidence="9">The sequence shown here is derived from an EMBL/GenBank/DDBJ whole genome shotgun (WGS) entry which is preliminary data.</text>
</comment>
<dbReference type="GO" id="GO:0030295">
    <property type="term" value="F:protein kinase activator activity"/>
    <property type="evidence" value="ECO:0007669"/>
    <property type="project" value="TreeGrafter"/>
</dbReference>
<organism evidence="9 10">
    <name type="scientific">Eiseniibacteriota bacterium</name>
    <dbReference type="NCBI Taxonomy" id="2212470"/>
    <lineage>
        <taxon>Bacteria</taxon>
        <taxon>Candidatus Eiseniibacteriota</taxon>
    </lineage>
</organism>
<keyword evidence="5" id="KW-0418">Kinase</keyword>
<dbReference type="PANTHER" id="PTHR42878">
    <property type="entry name" value="TWO-COMPONENT HISTIDINE KINASE"/>
    <property type="match status" value="1"/>
</dbReference>